<sequence length="79" mass="8490">MVTRKPPAERQGWTAEELAELNRRARARRRVLGLPETAGAALDAEGGPELVEIVGPEATGVPAPVDDPVVEVPEQRRPS</sequence>
<reference evidence="3" key="1">
    <citation type="journal article" date="2019" name="Int. J. Syst. Evol. Microbiol.">
        <title>The Global Catalogue of Microorganisms (GCM) 10K type strain sequencing project: providing services to taxonomists for standard genome sequencing and annotation.</title>
        <authorList>
            <consortium name="The Broad Institute Genomics Platform"/>
            <consortium name="The Broad Institute Genome Sequencing Center for Infectious Disease"/>
            <person name="Wu L."/>
            <person name="Ma J."/>
        </authorList>
    </citation>
    <scope>NUCLEOTIDE SEQUENCE [LARGE SCALE GENOMIC DNA]</scope>
    <source>
        <strain evidence="3">CGMCC 4.7397</strain>
    </source>
</reference>
<gene>
    <name evidence="2" type="ORF">ACFQH9_02945</name>
</gene>
<proteinExistence type="predicted"/>
<evidence type="ECO:0000313" key="2">
    <source>
        <dbReference type="EMBL" id="MFC5947232.1"/>
    </source>
</evidence>
<protein>
    <submittedName>
        <fullName evidence="2">Uncharacterized protein</fullName>
    </submittedName>
</protein>
<dbReference type="RefSeq" id="WP_379563886.1">
    <property type="nucleotide sequence ID" value="NZ_JBHSQK010000006.1"/>
</dbReference>
<evidence type="ECO:0000256" key="1">
    <source>
        <dbReference type="SAM" id="MobiDB-lite"/>
    </source>
</evidence>
<evidence type="ECO:0000313" key="3">
    <source>
        <dbReference type="Proteomes" id="UP001596119"/>
    </source>
</evidence>
<accession>A0ABW1I0L2</accession>
<organism evidence="2 3">
    <name type="scientific">Pseudonocardia lutea</name>
    <dbReference type="NCBI Taxonomy" id="2172015"/>
    <lineage>
        <taxon>Bacteria</taxon>
        <taxon>Bacillati</taxon>
        <taxon>Actinomycetota</taxon>
        <taxon>Actinomycetes</taxon>
        <taxon>Pseudonocardiales</taxon>
        <taxon>Pseudonocardiaceae</taxon>
        <taxon>Pseudonocardia</taxon>
    </lineage>
</organism>
<comment type="caution">
    <text evidence="2">The sequence shown here is derived from an EMBL/GenBank/DDBJ whole genome shotgun (WGS) entry which is preliminary data.</text>
</comment>
<dbReference type="Proteomes" id="UP001596119">
    <property type="component" value="Unassembled WGS sequence"/>
</dbReference>
<keyword evidence="3" id="KW-1185">Reference proteome</keyword>
<name>A0ABW1I0L2_9PSEU</name>
<feature type="compositionally biased region" description="Low complexity" evidence="1">
    <location>
        <begin position="61"/>
        <end position="72"/>
    </location>
</feature>
<feature type="region of interest" description="Disordered" evidence="1">
    <location>
        <begin position="57"/>
        <end position="79"/>
    </location>
</feature>
<dbReference type="EMBL" id="JBHSQK010000006">
    <property type="protein sequence ID" value="MFC5947232.1"/>
    <property type="molecule type" value="Genomic_DNA"/>
</dbReference>